<comment type="pathway">
    <text evidence="1 5">Amino-acid biosynthesis; L-methionine biosynthesis via salvage pathway; S-methyl-5-thio-alpha-D-ribose 1-phosphate from S-methyl-5'-thioadenosine (hydrolase route): step 1/2.</text>
</comment>
<feature type="domain" description="Nucleoside phosphorylase" evidence="6">
    <location>
        <begin position="2"/>
        <end position="226"/>
    </location>
</feature>
<dbReference type="PANTHER" id="PTHR46832:SF1">
    <property type="entry name" value="5'-METHYLTHIOADENOSINE_S-ADENOSYLHOMOCYSTEINE NUCLEOSIDASE"/>
    <property type="match status" value="1"/>
</dbReference>
<comment type="catalytic activity">
    <reaction evidence="5">
        <text>S-adenosyl-L-homocysteine + H2O = S-(5-deoxy-D-ribos-5-yl)-L-homocysteine + adenine</text>
        <dbReference type="Rhea" id="RHEA:17805"/>
        <dbReference type="ChEBI" id="CHEBI:15377"/>
        <dbReference type="ChEBI" id="CHEBI:16708"/>
        <dbReference type="ChEBI" id="CHEBI:57856"/>
        <dbReference type="ChEBI" id="CHEBI:58195"/>
        <dbReference type="EC" id="3.2.2.9"/>
    </reaction>
</comment>
<feature type="binding site" evidence="5">
    <location>
        <begin position="173"/>
        <end position="174"/>
    </location>
    <ligand>
        <name>substrate</name>
    </ligand>
</feature>
<dbReference type="EMBL" id="JBHSDV010000003">
    <property type="protein sequence ID" value="MFC4388418.1"/>
    <property type="molecule type" value="Genomic_DNA"/>
</dbReference>
<dbReference type="InterPro" id="IPR035994">
    <property type="entry name" value="Nucleoside_phosphorylase_sf"/>
</dbReference>
<dbReference type="CDD" id="cd09008">
    <property type="entry name" value="MTAN"/>
    <property type="match status" value="1"/>
</dbReference>
<organism evidence="7 8">
    <name type="scientific">Gracilibacillus marinus</name>
    <dbReference type="NCBI Taxonomy" id="630535"/>
    <lineage>
        <taxon>Bacteria</taxon>
        <taxon>Bacillati</taxon>
        <taxon>Bacillota</taxon>
        <taxon>Bacilli</taxon>
        <taxon>Bacillales</taxon>
        <taxon>Bacillaceae</taxon>
        <taxon>Gracilibacillus</taxon>
    </lineage>
</organism>
<evidence type="ECO:0000256" key="4">
    <source>
        <dbReference type="ARBA" id="ARBA00023167"/>
    </source>
</evidence>
<gene>
    <name evidence="5 7" type="primary">mtnN</name>
    <name evidence="7" type="ORF">ACFOZ1_11470</name>
</gene>
<keyword evidence="2 5" id="KW-0028">Amino-acid biosynthesis</keyword>
<dbReference type="HAMAP" id="MF_01684">
    <property type="entry name" value="Salvage_MtnN"/>
    <property type="match status" value="1"/>
</dbReference>
<feature type="active site" description="Proton acceptor" evidence="5">
    <location>
        <position position="11"/>
    </location>
</feature>
<accession>A0ABV8VV70</accession>
<comment type="catalytic activity">
    <reaction evidence="5">
        <text>S-methyl-5'-thioadenosine + H2O = 5-(methylsulfanyl)-D-ribose + adenine</text>
        <dbReference type="Rhea" id="RHEA:13617"/>
        <dbReference type="ChEBI" id="CHEBI:15377"/>
        <dbReference type="ChEBI" id="CHEBI:16708"/>
        <dbReference type="ChEBI" id="CHEBI:17509"/>
        <dbReference type="ChEBI" id="CHEBI:78440"/>
        <dbReference type="EC" id="3.2.2.9"/>
    </reaction>
</comment>
<dbReference type="RefSeq" id="WP_390199413.1">
    <property type="nucleotide sequence ID" value="NZ_JBHSDV010000003.1"/>
</dbReference>
<dbReference type="InterPro" id="IPR000845">
    <property type="entry name" value="Nucleoside_phosphorylase_d"/>
</dbReference>
<reference evidence="8" key="1">
    <citation type="journal article" date="2019" name="Int. J. Syst. Evol. Microbiol.">
        <title>The Global Catalogue of Microorganisms (GCM) 10K type strain sequencing project: providing services to taxonomists for standard genome sequencing and annotation.</title>
        <authorList>
            <consortium name="The Broad Institute Genomics Platform"/>
            <consortium name="The Broad Institute Genome Sequencing Center for Infectious Disease"/>
            <person name="Wu L."/>
            <person name="Ma J."/>
        </authorList>
    </citation>
    <scope>NUCLEOTIDE SEQUENCE [LARGE SCALE GENOMIC DNA]</scope>
    <source>
        <strain evidence="8">KACC 14058</strain>
    </source>
</reference>
<name>A0ABV8VV70_9BACI</name>
<keyword evidence="4 5" id="KW-0486">Methionine biosynthesis</keyword>
<evidence type="ECO:0000256" key="3">
    <source>
        <dbReference type="ARBA" id="ARBA00022801"/>
    </source>
</evidence>
<dbReference type="Pfam" id="PF01048">
    <property type="entry name" value="PNP_UDP_1"/>
    <property type="match status" value="1"/>
</dbReference>
<protein>
    <recommendedName>
        <fullName evidence="5">5'-methylthioadenosine/S-adenosylhomocysteine nucleosidase</fullName>
        <shortName evidence="5">MTA/SAH nucleosidase</shortName>
        <shortName evidence="5">MTAN</shortName>
        <ecNumber evidence="5">3.2.2.9</ecNumber>
    </recommendedName>
    <alternativeName>
        <fullName evidence="5">5'-deoxyadenosine nucleosidase</fullName>
        <shortName evidence="5">DOA nucleosidase</shortName>
        <shortName evidence="5">dAdo nucleosidase</shortName>
    </alternativeName>
    <alternativeName>
        <fullName evidence="5">5'-methylthioadenosine nucleosidase</fullName>
        <shortName evidence="5">MTA nucleosidase</shortName>
    </alternativeName>
    <alternativeName>
        <fullName evidence="5">S-adenosylhomocysteine nucleosidase</fullName>
        <shortName evidence="5">AdoHcy nucleosidase</shortName>
        <shortName evidence="5">SAH nucleosidase</shortName>
        <shortName evidence="5">SRH nucleosidase</shortName>
    </alternativeName>
</protein>
<comment type="catalytic activity">
    <reaction evidence="5">
        <text>5'-deoxyadenosine + H2O = 5-deoxy-D-ribose + adenine</text>
        <dbReference type="Rhea" id="RHEA:29859"/>
        <dbReference type="ChEBI" id="CHEBI:15377"/>
        <dbReference type="ChEBI" id="CHEBI:16708"/>
        <dbReference type="ChEBI" id="CHEBI:17319"/>
        <dbReference type="ChEBI" id="CHEBI:149540"/>
        <dbReference type="EC" id="3.2.2.9"/>
    </reaction>
</comment>
<evidence type="ECO:0000256" key="1">
    <source>
        <dbReference type="ARBA" id="ARBA00004945"/>
    </source>
</evidence>
<dbReference type="InterPro" id="IPR010049">
    <property type="entry name" value="MTA_SAH_Nsdase"/>
</dbReference>
<evidence type="ECO:0000313" key="7">
    <source>
        <dbReference type="EMBL" id="MFC4388418.1"/>
    </source>
</evidence>
<feature type="binding site" evidence="5">
    <location>
        <position position="77"/>
    </location>
    <ligand>
        <name>substrate</name>
    </ligand>
</feature>
<keyword evidence="8" id="KW-1185">Reference proteome</keyword>
<dbReference type="Proteomes" id="UP001595880">
    <property type="component" value="Unassembled WGS sequence"/>
</dbReference>
<keyword evidence="7" id="KW-0326">Glycosidase</keyword>
<dbReference type="GO" id="GO:0008782">
    <property type="term" value="F:adenosylhomocysteine nucleosidase activity"/>
    <property type="evidence" value="ECO:0007669"/>
    <property type="project" value="UniProtKB-EC"/>
</dbReference>
<feature type="binding site" evidence="5">
    <location>
        <position position="152"/>
    </location>
    <ligand>
        <name>substrate</name>
    </ligand>
</feature>
<feature type="active site" description="Proton donor" evidence="5">
    <location>
        <position position="197"/>
    </location>
</feature>
<comment type="caution">
    <text evidence="7">The sequence shown here is derived from an EMBL/GenBank/DDBJ whole genome shotgun (WGS) entry which is preliminary data.</text>
</comment>
<dbReference type="NCBIfam" id="NF004079">
    <property type="entry name" value="PRK05584.1"/>
    <property type="match status" value="1"/>
</dbReference>
<dbReference type="GO" id="GO:0008930">
    <property type="term" value="F:methylthioadenosine nucleosidase activity"/>
    <property type="evidence" value="ECO:0007669"/>
    <property type="project" value="UniProtKB-EC"/>
</dbReference>
<dbReference type="NCBIfam" id="TIGR01704">
    <property type="entry name" value="MTA_SAH-Nsdase"/>
    <property type="match status" value="1"/>
</dbReference>
<evidence type="ECO:0000259" key="6">
    <source>
        <dbReference type="Pfam" id="PF01048"/>
    </source>
</evidence>
<evidence type="ECO:0000256" key="2">
    <source>
        <dbReference type="ARBA" id="ARBA00022605"/>
    </source>
</evidence>
<comment type="similarity">
    <text evidence="5">Belongs to the PNP/UDP phosphorylase family. MtnN subfamily.</text>
</comment>
<dbReference type="PANTHER" id="PTHR46832">
    <property type="entry name" value="5'-METHYLTHIOADENOSINE/S-ADENOSYLHOMOCYSTEINE NUCLEOSIDASE"/>
    <property type="match status" value="1"/>
</dbReference>
<keyword evidence="3 5" id="KW-0378">Hydrolase</keyword>
<dbReference type="SUPFAM" id="SSF53167">
    <property type="entry name" value="Purine and uridine phosphorylases"/>
    <property type="match status" value="1"/>
</dbReference>
<evidence type="ECO:0000313" key="8">
    <source>
        <dbReference type="Proteomes" id="UP001595880"/>
    </source>
</evidence>
<sequence>MIGIIGAMDEEIELLKNKMIVEKKEVIANCEYYIGKLEDKDVVLLKSGIGKVNAALSTSILFQRFNPDFIINTGSAGGFHQDLEVGDIVISTEVVHHDVDVTAFDYAFGQVPGMPARYKAHPVLIDDAIAATKALNDIKVMKGLISTSDSFMQDKEKVAFAREKFPEMIAAEMEAAAIAQVCHQFDKPFVIIRALSDIAGKESSVSFDAFLKTAAENAANLIINVIKDTNYIKN</sequence>
<evidence type="ECO:0000256" key="5">
    <source>
        <dbReference type="HAMAP-Rule" id="MF_01684"/>
    </source>
</evidence>
<comment type="function">
    <text evidence="5">Catalyzes the irreversible cleavage of the glycosidic bond in both 5'-methylthioadenosine (MTA) and S-adenosylhomocysteine (SAH/AdoHcy) to adenine and the corresponding thioribose, 5'-methylthioribose and S-ribosylhomocysteine, respectively. Also cleaves 5'-deoxyadenosine, a toxic by-product of radical S-adenosylmethionine (SAM) enzymes, into 5-deoxyribose and adenine.</text>
</comment>
<dbReference type="EC" id="3.2.2.9" evidence="5"/>
<proteinExistence type="inferred from homology"/>
<dbReference type="Gene3D" id="3.40.50.1580">
    <property type="entry name" value="Nucleoside phosphorylase domain"/>
    <property type="match status" value="1"/>
</dbReference>